<gene>
    <name evidence="1" type="ORF">LCGC14_1213670</name>
</gene>
<dbReference type="Gene3D" id="3.40.960.10">
    <property type="entry name" value="VSR Endonuclease"/>
    <property type="match status" value="1"/>
</dbReference>
<organism evidence="1">
    <name type="scientific">marine sediment metagenome</name>
    <dbReference type="NCBI Taxonomy" id="412755"/>
    <lineage>
        <taxon>unclassified sequences</taxon>
        <taxon>metagenomes</taxon>
        <taxon>ecological metagenomes</taxon>
    </lineage>
</organism>
<evidence type="ECO:0000313" key="1">
    <source>
        <dbReference type="EMBL" id="KKM92912.1"/>
    </source>
</evidence>
<sequence length="106" mass="12355">MAIGWLEALMENEHITVEHALNGGEFKIPTTNYRADGYCKETNTVYEFYGDAFHGNPKIFGRSDRCHPYNRKVTAQTLLARARRRAERIRSLGFNLVEMWESDWTL</sequence>
<protein>
    <submittedName>
        <fullName evidence="1">Uncharacterized protein</fullName>
    </submittedName>
</protein>
<dbReference type="AlphaFoldDB" id="A0A0F9PHY5"/>
<accession>A0A0F9PHY5</accession>
<comment type="caution">
    <text evidence="1">The sequence shown here is derived from an EMBL/GenBank/DDBJ whole genome shotgun (WGS) entry which is preliminary data.</text>
</comment>
<reference evidence="1" key="1">
    <citation type="journal article" date="2015" name="Nature">
        <title>Complex archaea that bridge the gap between prokaryotes and eukaryotes.</title>
        <authorList>
            <person name="Spang A."/>
            <person name="Saw J.H."/>
            <person name="Jorgensen S.L."/>
            <person name="Zaremba-Niedzwiedzka K."/>
            <person name="Martijn J."/>
            <person name="Lind A.E."/>
            <person name="van Eijk R."/>
            <person name="Schleper C."/>
            <person name="Guy L."/>
            <person name="Ettema T.J."/>
        </authorList>
    </citation>
    <scope>NUCLEOTIDE SEQUENCE</scope>
</reference>
<name>A0A0F9PHY5_9ZZZZ</name>
<proteinExistence type="predicted"/>
<dbReference type="EMBL" id="LAZR01006335">
    <property type="protein sequence ID" value="KKM92912.1"/>
    <property type="molecule type" value="Genomic_DNA"/>
</dbReference>